<feature type="domain" description="RNA polymerase sigma-70" evidence="9">
    <location>
        <begin position="336"/>
        <end position="362"/>
    </location>
</feature>
<evidence type="ECO:0000259" key="8">
    <source>
        <dbReference type="PROSITE" id="PS00715"/>
    </source>
</evidence>
<dbReference type="InterPro" id="IPR007624">
    <property type="entry name" value="RNA_pol_sigma70_r3"/>
</dbReference>
<dbReference type="InterPro" id="IPR007630">
    <property type="entry name" value="RNA_pol_sigma70_r4"/>
</dbReference>
<comment type="function">
    <text evidence="6">Sigma factors are initiation factors that promote the attachment of RNA polymerase to specific initiation sites and are then released. This sigma factor is the primary sigma factor during exponential growth.</text>
</comment>
<dbReference type="OrthoDB" id="9809557at2"/>
<reference evidence="11" key="1">
    <citation type="submission" date="2016-08" db="EMBL/GenBank/DDBJ databases">
        <authorList>
            <person name="Varghese N."/>
            <person name="Submissions Spin"/>
        </authorList>
    </citation>
    <scope>NUCLEOTIDE SEQUENCE [LARGE SCALE GENOMIC DNA]</scope>
    <source>
        <strain evidence="11">SGD-1123</strain>
    </source>
</reference>
<dbReference type="InterPro" id="IPR009042">
    <property type="entry name" value="RNA_pol_sigma70_r1_2"/>
</dbReference>
<dbReference type="GO" id="GO:0003677">
    <property type="term" value="F:DNA binding"/>
    <property type="evidence" value="ECO:0007669"/>
    <property type="project" value="UniProtKB-UniRule"/>
</dbReference>
<dbReference type="InterPro" id="IPR000943">
    <property type="entry name" value="RNA_pol_sigma70"/>
</dbReference>
<dbReference type="PROSITE" id="PS00715">
    <property type="entry name" value="SIGMA70_1"/>
    <property type="match status" value="1"/>
</dbReference>
<evidence type="ECO:0000256" key="4">
    <source>
        <dbReference type="ARBA" id="ARBA00023125"/>
    </source>
</evidence>
<name>A0A0V8HNP8_9BACI</name>
<dbReference type="Pfam" id="PF04545">
    <property type="entry name" value="Sigma70_r4"/>
    <property type="match status" value="1"/>
</dbReference>
<dbReference type="PANTHER" id="PTHR30603:SF60">
    <property type="entry name" value="RNA POLYMERASE SIGMA FACTOR RPOD"/>
    <property type="match status" value="1"/>
</dbReference>
<dbReference type="AlphaFoldDB" id="A0A0V8HNP8"/>
<dbReference type="InterPro" id="IPR036388">
    <property type="entry name" value="WH-like_DNA-bd_sf"/>
</dbReference>
<feature type="short sequence motif" description="Interaction with polymerase core subunit RpoC" evidence="6">
    <location>
        <begin position="167"/>
        <end position="170"/>
    </location>
</feature>
<dbReference type="InterPro" id="IPR013325">
    <property type="entry name" value="RNA_pol_sigma_r2"/>
</dbReference>
<protein>
    <recommendedName>
        <fullName evidence="6">RNA polymerase sigma factor SigA</fullName>
    </recommendedName>
</protein>
<dbReference type="InterPro" id="IPR007127">
    <property type="entry name" value="RNA_pol_sigma_70_r1_1"/>
</dbReference>
<dbReference type="FunFam" id="1.10.10.10:FF:000002">
    <property type="entry name" value="RNA polymerase sigma factor SigA"/>
    <property type="match status" value="1"/>
</dbReference>
<dbReference type="InterPro" id="IPR007627">
    <property type="entry name" value="RNA_pol_sigma70_r2"/>
</dbReference>
<proteinExistence type="inferred from homology"/>
<feature type="region of interest" description="Sigma-70 factor domain-2" evidence="6">
    <location>
        <begin position="143"/>
        <end position="213"/>
    </location>
</feature>
<dbReference type="Pfam" id="PF04542">
    <property type="entry name" value="Sigma70_r2"/>
    <property type="match status" value="1"/>
</dbReference>
<feature type="DNA-binding region" description="H-T-H motif" evidence="6">
    <location>
        <begin position="337"/>
        <end position="356"/>
    </location>
</feature>
<dbReference type="GO" id="GO:0005737">
    <property type="term" value="C:cytoplasm"/>
    <property type="evidence" value="ECO:0007669"/>
    <property type="project" value="UniProtKB-SubCell"/>
</dbReference>
<evidence type="ECO:0000256" key="2">
    <source>
        <dbReference type="ARBA" id="ARBA00023015"/>
    </source>
</evidence>
<gene>
    <name evidence="6" type="primary">sigA</name>
    <name evidence="10" type="ORF">GA0061094_1178</name>
</gene>
<feature type="region of interest" description="Sigma-70 factor domain-4" evidence="6">
    <location>
        <begin position="311"/>
        <end position="364"/>
    </location>
</feature>
<sequence length="376" mass="43236">MAEKSARSKQIASELSVDQVKEFLVNQGKKRGVLTYEDIADKLSGFELDSDQMDEFYDHLGEQGVEIINENEEDDDPGANELEKEEEEEFNLNDLSVPPGVKINDPVRMYLKEIGRVDLLSAEEEINLAKRIEDGDEEAKRRLAEANLRLVVSIAKRYVGRGMLFLDLIQEGNMGLIKAVEKFDYRKGYKFSTYATWWIRQAITRAIADQARTIRIPVHMVETINKLIRVQRQLLQDLGREPSPEEIAEEMDLTPEKVREILKIAQEPVSLETPIGEEDDSHLGDFIEDAEAQSPSEHAAYELLKEQLEDVLDTLTDREENVLRLRFGLDDGRTRTLEEVGKVFGVTRERIRQIEAKALRKLRHPSRSKRLKDFLE</sequence>
<dbReference type="Gene3D" id="1.10.10.10">
    <property type="entry name" value="Winged helix-like DNA-binding domain superfamily/Winged helix DNA-binding domain"/>
    <property type="match status" value="2"/>
</dbReference>
<evidence type="ECO:0000259" key="9">
    <source>
        <dbReference type="PROSITE" id="PS00716"/>
    </source>
</evidence>
<comment type="similarity">
    <text evidence="6">Belongs to the sigma-70 factor family. RpoD/SigA subfamily.</text>
</comment>
<keyword evidence="11" id="KW-1185">Reference proteome</keyword>
<dbReference type="FunFam" id="1.10.10.10:FF:000004">
    <property type="entry name" value="RNA polymerase sigma factor SigA"/>
    <property type="match status" value="1"/>
</dbReference>
<dbReference type="GO" id="GO:0016987">
    <property type="term" value="F:sigma factor activity"/>
    <property type="evidence" value="ECO:0007669"/>
    <property type="project" value="UniProtKB-UniRule"/>
</dbReference>
<dbReference type="Gene3D" id="1.10.220.120">
    <property type="entry name" value="Sigma-70 factor, region 1.1"/>
    <property type="match status" value="1"/>
</dbReference>
<comment type="subcellular location">
    <subcellularLocation>
        <location evidence="6">Cytoplasm</location>
    </subcellularLocation>
</comment>
<dbReference type="Pfam" id="PF04539">
    <property type="entry name" value="Sigma70_r3"/>
    <property type="match status" value="1"/>
</dbReference>
<dbReference type="GO" id="GO:0006352">
    <property type="term" value="P:DNA-templated transcription initiation"/>
    <property type="evidence" value="ECO:0007669"/>
    <property type="project" value="UniProtKB-UniRule"/>
</dbReference>
<dbReference type="HAMAP" id="MF_00963">
    <property type="entry name" value="Sigma70_RpoD_SigA"/>
    <property type="match status" value="1"/>
</dbReference>
<keyword evidence="2 6" id="KW-0805">Transcription regulation</keyword>
<dbReference type="InterPro" id="IPR014284">
    <property type="entry name" value="RNA_pol_sigma-70_dom"/>
</dbReference>
<feature type="coiled-coil region" evidence="7">
    <location>
        <begin position="298"/>
        <end position="325"/>
    </location>
</feature>
<keyword evidence="7" id="KW-0175">Coiled coil</keyword>
<keyword evidence="1 6" id="KW-0963">Cytoplasm</keyword>
<dbReference type="InterPro" id="IPR013324">
    <property type="entry name" value="RNA_pol_sigma_r3/r4-like"/>
</dbReference>
<evidence type="ECO:0000256" key="6">
    <source>
        <dbReference type="HAMAP-Rule" id="MF_00963"/>
    </source>
</evidence>
<dbReference type="EMBL" id="FMAU01000001">
    <property type="protein sequence ID" value="SCB88724.1"/>
    <property type="molecule type" value="Genomic_DNA"/>
</dbReference>
<dbReference type="CDD" id="cd06171">
    <property type="entry name" value="Sigma70_r4"/>
    <property type="match status" value="1"/>
</dbReference>
<dbReference type="PROSITE" id="PS00716">
    <property type="entry name" value="SIGMA70_2"/>
    <property type="match status" value="1"/>
</dbReference>
<comment type="subunit">
    <text evidence="6">Interacts transiently with the RNA polymerase catalytic core.</text>
</comment>
<accession>A0A0V8HNP8</accession>
<dbReference type="InterPro" id="IPR028630">
    <property type="entry name" value="Sigma70_RpoD"/>
</dbReference>
<dbReference type="Pfam" id="PF03979">
    <property type="entry name" value="Sigma70_r1_1"/>
    <property type="match status" value="1"/>
</dbReference>
<dbReference type="InterPro" id="IPR012760">
    <property type="entry name" value="RNA_pol_sigma_RpoD_C"/>
</dbReference>
<feature type="region of interest" description="Sigma-70 factor domain-3" evidence="6">
    <location>
        <begin position="222"/>
        <end position="298"/>
    </location>
</feature>
<organism evidence="10 11">
    <name type="scientific">[Bacillus] enclensis</name>
    <dbReference type="NCBI Taxonomy" id="1402860"/>
    <lineage>
        <taxon>Bacteria</taxon>
        <taxon>Bacillati</taxon>
        <taxon>Bacillota</taxon>
        <taxon>Bacilli</taxon>
        <taxon>Bacillales</taxon>
        <taxon>Bacillaceae</taxon>
        <taxon>Rossellomorea</taxon>
    </lineage>
</organism>
<evidence type="ECO:0000256" key="1">
    <source>
        <dbReference type="ARBA" id="ARBA00022490"/>
    </source>
</evidence>
<dbReference type="SUPFAM" id="SSF88659">
    <property type="entry name" value="Sigma3 and sigma4 domains of RNA polymerase sigma factors"/>
    <property type="match status" value="2"/>
</dbReference>
<feature type="domain" description="RNA polymerase sigma-70" evidence="8">
    <location>
        <begin position="167"/>
        <end position="180"/>
    </location>
</feature>
<dbReference type="InterPro" id="IPR042189">
    <property type="entry name" value="RNA_pol_sigma_70_r1_1_sf"/>
</dbReference>
<dbReference type="FunFam" id="1.10.601.10:FF:000003">
    <property type="entry name" value="RNA polymerase sigma factor SigA"/>
    <property type="match status" value="1"/>
</dbReference>
<dbReference type="FunFam" id="1.10.601.10:FF:000001">
    <property type="entry name" value="RNA polymerase sigma factor SigA"/>
    <property type="match status" value="1"/>
</dbReference>
<keyword evidence="5 6" id="KW-0804">Transcription</keyword>
<dbReference type="PANTHER" id="PTHR30603">
    <property type="entry name" value="RNA POLYMERASE SIGMA FACTOR RPO"/>
    <property type="match status" value="1"/>
</dbReference>
<dbReference type="NCBIfam" id="TIGR02937">
    <property type="entry name" value="sigma70-ECF"/>
    <property type="match status" value="1"/>
</dbReference>
<dbReference type="PRINTS" id="PR00046">
    <property type="entry name" value="SIGMA70FCT"/>
</dbReference>
<keyword evidence="3 6" id="KW-0731">Sigma factor</keyword>
<dbReference type="Proteomes" id="UP000181997">
    <property type="component" value="Unassembled WGS sequence"/>
</dbReference>
<dbReference type="Gene3D" id="1.10.601.10">
    <property type="entry name" value="RNA Polymerase Primary Sigma Factor"/>
    <property type="match status" value="2"/>
</dbReference>
<dbReference type="RefSeq" id="WP_032087619.1">
    <property type="nucleotide sequence ID" value="NZ_FMAU01000001.1"/>
</dbReference>
<dbReference type="NCBIfam" id="NF006666">
    <property type="entry name" value="PRK09210.1"/>
    <property type="match status" value="1"/>
</dbReference>
<dbReference type="NCBIfam" id="TIGR02393">
    <property type="entry name" value="RpoD_Cterm"/>
    <property type="match status" value="1"/>
</dbReference>
<evidence type="ECO:0000256" key="5">
    <source>
        <dbReference type="ARBA" id="ARBA00023163"/>
    </source>
</evidence>
<keyword evidence="4 6" id="KW-0238">DNA-binding</keyword>
<evidence type="ECO:0000313" key="11">
    <source>
        <dbReference type="Proteomes" id="UP000181997"/>
    </source>
</evidence>
<evidence type="ECO:0000313" key="10">
    <source>
        <dbReference type="EMBL" id="SCB88724.1"/>
    </source>
</evidence>
<evidence type="ECO:0000256" key="3">
    <source>
        <dbReference type="ARBA" id="ARBA00023082"/>
    </source>
</evidence>
<dbReference type="InterPro" id="IPR050239">
    <property type="entry name" value="Sigma-70_RNA_pol_init_factors"/>
</dbReference>
<dbReference type="Pfam" id="PF00140">
    <property type="entry name" value="Sigma70_r1_2"/>
    <property type="match status" value="1"/>
</dbReference>
<evidence type="ECO:0000256" key="7">
    <source>
        <dbReference type="SAM" id="Coils"/>
    </source>
</evidence>
<dbReference type="SUPFAM" id="SSF88946">
    <property type="entry name" value="Sigma2 domain of RNA polymerase sigma factors"/>
    <property type="match status" value="1"/>
</dbReference>